<comment type="similarity">
    <text evidence="2">Belongs to the transcriptional coactivator PC4 family.</text>
</comment>
<feature type="region of interest" description="Disordered" evidence="7">
    <location>
        <begin position="1"/>
        <end position="62"/>
    </location>
</feature>
<evidence type="ECO:0000259" key="8">
    <source>
        <dbReference type="Pfam" id="PF02229"/>
    </source>
</evidence>
<feature type="compositionally biased region" description="Basic and acidic residues" evidence="7">
    <location>
        <begin position="39"/>
        <end position="60"/>
    </location>
</feature>
<name>A0A0C3B429_SERVB</name>
<dbReference type="GO" id="GO:0005634">
    <property type="term" value="C:nucleus"/>
    <property type="evidence" value="ECO:0007669"/>
    <property type="project" value="UniProtKB-SubCell"/>
</dbReference>
<dbReference type="HOGENOM" id="CLU_104273_1_1_1"/>
<reference evidence="9 10" key="1">
    <citation type="submission" date="2014-04" db="EMBL/GenBank/DDBJ databases">
        <authorList>
            <consortium name="DOE Joint Genome Institute"/>
            <person name="Kuo A."/>
            <person name="Zuccaro A."/>
            <person name="Kohler A."/>
            <person name="Nagy L.G."/>
            <person name="Floudas D."/>
            <person name="Copeland A."/>
            <person name="Barry K.W."/>
            <person name="Cichocki N."/>
            <person name="Veneault-Fourrey C."/>
            <person name="LaButti K."/>
            <person name="Lindquist E.A."/>
            <person name="Lipzen A."/>
            <person name="Lundell T."/>
            <person name="Morin E."/>
            <person name="Murat C."/>
            <person name="Sun H."/>
            <person name="Tunlid A."/>
            <person name="Henrissat B."/>
            <person name="Grigoriev I.V."/>
            <person name="Hibbett D.S."/>
            <person name="Martin F."/>
            <person name="Nordberg H.P."/>
            <person name="Cantor M.N."/>
            <person name="Hua S.X."/>
        </authorList>
    </citation>
    <scope>NUCLEOTIDE SEQUENCE [LARGE SCALE GENOMIC DNA]</scope>
    <source>
        <strain evidence="9 10">MAFF 305830</strain>
    </source>
</reference>
<dbReference type="STRING" id="933852.A0A0C3B429"/>
<dbReference type="AlphaFoldDB" id="A0A0C3B429"/>
<dbReference type="InterPro" id="IPR003173">
    <property type="entry name" value="PC4_C"/>
</dbReference>
<evidence type="ECO:0000256" key="2">
    <source>
        <dbReference type="ARBA" id="ARBA00009001"/>
    </source>
</evidence>
<dbReference type="Gene3D" id="2.30.31.10">
    <property type="entry name" value="Transcriptional Coactivator Pc4, Chain A"/>
    <property type="match status" value="1"/>
</dbReference>
<keyword evidence="10" id="KW-1185">Reference proteome</keyword>
<evidence type="ECO:0000256" key="3">
    <source>
        <dbReference type="ARBA" id="ARBA00023015"/>
    </source>
</evidence>
<keyword evidence="6" id="KW-0539">Nucleus</keyword>
<keyword evidence="4" id="KW-0238">DNA-binding</keyword>
<dbReference type="SUPFAM" id="SSF54447">
    <property type="entry name" value="ssDNA-binding transcriptional regulator domain"/>
    <property type="match status" value="1"/>
</dbReference>
<protein>
    <recommendedName>
        <fullName evidence="8">Transcriptional coactivator p15 (PC4) C-terminal domain-containing protein</fullName>
    </recommendedName>
</protein>
<accession>A0A0C3B429</accession>
<dbReference type="GO" id="GO:0003677">
    <property type="term" value="F:DNA binding"/>
    <property type="evidence" value="ECO:0007669"/>
    <property type="project" value="UniProtKB-KW"/>
</dbReference>
<comment type="subcellular location">
    <subcellularLocation>
        <location evidence="1">Nucleus</location>
    </subcellularLocation>
</comment>
<keyword evidence="5" id="KW-0804">Transcription</keyword>
<evidence type="ECO:0000256" key="1">
    <source>
        <dbReference type="ARBA" id="ARBA00004123"/>
    </source>
</evidence>
<evidence type="ECO:0000256" key="4">
    <source>
        <dbReference type="ARBA" id="ARBA00023125"/>
    </source>
</evidence>
<dbReference type="GO" id="GO:0060261">
    <property type="term" value="P:positive regulation of transcription initiation by RNA polymerase II"/>
    <property type="evidence" value="ECO:0007669"/>
    <property type="project" value="InterPro"/>
</dbReference>
<evidence type="ECO:0000313" key="9">
    <source>
        <dbReference type="EMBL" id="KIM26954.1"/>
    </source>
</evidence>
<dbReference type="OrthoDB" id="2505440at2759"/>
<dbReference type="InterPro" id="IPR045125">
    <property type="entry name" value="Sub1/Tcp4-like"/>
</dbReference>
<dbReference type="Proteomes" id="UP000054097">
    <property type="component" value="Unassembled WGS sequence"/>
</dbReference>
<dbReference type="EMBL" id="KN824302">
    <property type="protein sequence ID" value="KIM26954.1"/>
    <property type="molecule type" value="Genomic_DNA"/>
</dbReference>
<evidence type="ECO:0000313" key="10">
    <source>
        <dbReference type="Proteomes" id="UP000054097"/>
    </source>
</evidence>
<dbReference type="GO" id="GO:0003713">
    <property type="term" value="F:transcription coactivator activity"/>
    <property type="evidence" value="ECO:0007669"/>
    <property type="project" value="InterPro"/>
</dbReference>
<organism evidence="9 10">
    <name type="scientific">Serendipita vermifera MAFF 305830</name>
    <dbReference type="NCBI Taxonomy" id="933852"/>
    <lineage>
        <taxon>Eukaryota</taxon>
        <taxon>Fungi</taxon>
        <taxon>Dikarya</taxon>
        <taxon>Basidiomycota</taxon>
        <taxon>Agaricomycotina</taxon>
        <taxon>Agaricomycetes</taxon>
        <taxon>Sebacinales</taxon>
        <taxon>Serendipitaceae</taxon>
        <taxon>Serendipita</taxon>
    </lineage>
</organism>
<dbReference type="PANTHER" id="PTHR13215">
    <property type="entry name" value="RNA POLYMERASE II TRANSCRIPTIONAL COACTIVATOR"/>
    <property type="match status" value="1"/>
</dbReference>
<evidence type="ECO:0000256" key="6">
    <source>
        <dbReference type="ARBA" id="ARBA00023242"/>
    </source>
</evidence>
<keyword evidence="3" id="KW-0805">Transcription regulation</keyword>
<evidence type="ECO:0000256" key="7">
    <source>
        <dbReference type="SAM" id="MobiDB-lite"/>
    </source>
</evidence>
<proteinExistence type="inferred from homology"/>
<dbReference type="InterPro" id="IPR009044">
    <property type="entry name" value="ssDNA-bd_transcriptional_reg"/>
</dbReference>
<reference evidence="10" key="2">
    <citation type="submission" date="2015-01" db="EMBL/GenBank/DDBJ databases">
        <title>Evolutionary Origins and Diversification of the Mycorrhizal Mutualists.</title>
        <authorList>
            <consortium name="DOE Joint Genome Institute"/>
            <consortium name="Mycorrhizal Genomics Consortium"/>
            <person name="Kohler A."/>
            <person name="Kuo A."/>
            <person name="Nagy L.G."/>
            <person name="Floudas D."/>
            <person name="Copeland A."/>
            <person name="Barry K.W."/>
            <person name="Cichocki N."/>
            <person name="Veneault-Fourrey C."/>
            <person name="LaButti K."/>
            <person name="Lindquist E.A."/>
            <person name="Lipzen A."/>
            <person name="Lundell T."/>
            <person name="Morin E."/>
            <person name="Murat C."/>
            <person name="Riley R."/>
            <person name="Ohm R."/>
            <person name="Sun H."/>
            <person name="Tunlid A."/>
            <person name="Henrissat B."/>
            <person name="Grigoriev I.V."/>
            <person name="Hibbett D.S."/>
            <person name="Martin F."/>
        </authorList>
    </citation>
    <scope>NUCLEOTIDE SEQUENCE [LARGE SCALE GENOMIC DNA]</scope>
    <source>
        <strain evidence="10">MAFF 305830</strain>
    </source>
</reference>
<sequence length="140" mass="15696">MPKRRRDEDEEEESAVESDAVSEVSDRPAKKSRPAKKPQAKEKQSKKPKASTEQESKDVDGIAFNVTGEDSWVDLGTSGKKRLTVRTFKGKRLIDIREFYEDKGSGEMKPGKKGISLSTEEWHELARISESVSKLISGLE</sequence>
<gene>
    <name evidence="9" type="ORF">M408DRAFT_175563</name>
</gene>
<feature type="domain" description="Transcriptional coactivator p15 (PC4) C-terminal" evidence="8">
    <location>
        <begin position="77"/>
        <end position="126"/>
    </location>
</feature>
<dbReference type="Pfam" id="PF02229">
    <property type="entry name" value="PC4"/>
    <property type="match status" value="1"/>
</dbReference>
<evidence type="ECO:0000256" key="5">
    <source>
        <dbReference type="ARBA" id="ARBA00023163"/>
    </source>
</evidence>